<evidence type="ECO:0000256" key="5">
    <source>
        <dbReference type="ARBA" id="ARBA00023242"/>
    </source>
</evidence>
<evidence type="ECO:0000256" key="3">
    <source>
        <dbReference type="ARBA" id="ARBA00022552"/>
    </source>
</evidence>
<protein>
    <recommendedName>
        <fullName evidence="6">Exosome complex protein</fullName>
    </recommendedName>
</protein>
<dbReference type="GO" id="GO:0010468">
    <property type="term" value="P:regulation of gene expression"/>
    <property type="evidence" value="ECO:0007669"/>
    <property type="project" value="TreeGrafter"/>
</dbReference>
<dbReference type="Proteomes" id="UP000799753">
    <property type="component" value="Unassembled WGS sequence"/>
</dbReference>
<reference evidence="7" key="1">
    <citation type="journal article" date="2020" name="Stud. Mycol.">
        <title>101 Dothideomycetes genomes: a test case for predicting lifestyles and emergence of pathogens.</title>
        <authorList>
            <person name="Haridas S."/>
            <person name="Albert R."/>
            <person name="Binder M."/>
            <person name="Bloem J."/>
            <person name="Labutti K."/>
            <person name="Salamov A."/>
            <person name="Andreopoulos B."/>
            <person name="Baker S."/>
            <person name="Barry K."/>
            <person name="Bills G."/>
            <person name="Bluhm B."/>
            <person name="Cannon C."/>
            <person name="Castanera R."/>
            <person name="Culley D."/>
            <person name="Daum C."/>
            <person name="Ezra D."/>
            <person name="Gonzalez J."/>
            <person name="Henrissat B."/>
            <person name="Kuo A."/>
            <person name="Liang C."/>
            <person name="Lipzen A."/>
            <person name="Lutzoni F."/>
            <person name="Magnuson J."/>
            <person name="Mondo S."/>
            <person name="Nolan M."/>
            <person name="Ohm R."/>
            <person name="Pangilinan J."/>
            <person name="Park H.-J."/>
            <person name="Ramirez L."/>
            <person name="Alfaro M."/>
            <person name="Sun H."/>
            <person name="Tritt A."/>
            <person name="Yoshinaga Y."/>
            <person name="Zwiers L.-H."/>
            <person name="Turgeon B."/>
            <person name="Goodwin S."/>
            <person name="Spatafora J."/>
            <person name="Crous P."/>
            <person name="Grigoriev I."/>
        </authorList>
    </citation>
    <scope>NUCLEOTIDE SEQUENCE</scope>
    <source>
        <strain evidence="7">CBS 473.64</strain>
    </source>
</reference>
<keyword evidence="5 6" id="KW-0539">Nucleus</keyword>
<name>A0A6A6S7Y9_9PLEO</name>
<dbReference type="GO" id="GO:0003677">
    <property type="term" value="F:DNA binding"/>
    <property type="evidence" value="ECO:0007669"/>
    <property type="project" value="TreeGrafter"/>
</dbReference>
<dbReference type="InterPro" id="IPR007146">
    <property type="entry name" value="Sas10/Utp3/C1D"/>
</dbReference>
<dbReference type="GO" id="GO:0003723">
    <property type="term" value="F:RNA binding"/>
    <property type="evidence" value="ECO:0007669"/>
    <property type="project" value="UniProtKB-UniRule"/>
</dbReference>
<keyword evidence="3 6" id="KW-0698">rRNA processing</keyword>
<comment type="subcellular location">
    <subcellularLocation>
        <location evidence="1 6">Nucleus</location>
    </subcellularLocation>
</comment>
<evidence type="ECO:0000256" key="1">
    <source>
        <dbReference type="ARBA" id="ARBA00004123"/>
    </source>
</evidence>
<dbReference type="GO" id="GO:0000460">
    <property type="term" value="P:maturation of 5.8S rRNA"/>
    <property type="evidence" value="ECO:0007669"/>
    <property type="project" value="TreeGrafter"/>
</dbReference>
<evidence type="ECO:0000313" key="7">
    <source>
        <dbReference type="EMBL" id="KAF2643121.1"/>
    </source>
</evidence>
<dbReference type="Pfam" id="PF04000">
    <property type="entry name" value="Sas10_Utp3"/>
    <property type="match status" value="1"/>
</dbReference>
<comment type="similarity">
    <text evidence="2 6">Belongs to the C1D family.</text>
</comment>
<accession>A0A6A6S7Y9</accession>
<evidence type="ECO:0000256" key="6">
    <source>
        <dbReference type="RuleBase" id="RU368003"/>
    </source>
</evidence>
<evidence type="ECO:0000313" key="8">
    <source>
        <dbReference type="Proteomes" id="UP000799753"/>
    </source>
</evidence>
<evidence type="ECO:0000256" key="4">
    <source>
        <dbReference type="ARBA" id="ARBA00022884"/>
    </source>
</evidence>
<sequence>MDPQTDLPDLIEDLEANIDDLTTALQPLLSKPLHTQTSTLPLLDKAKLHVLSVYAIESILFSTLQASGLPAKDHAVFKELARLKTYFAKIKQVEAMSEQPKTRLDKEAAARFIKHGLAGNDKYDQD</sequence>
<gene>
    <name evidence="7" type="ORF">P280DRAFT_393834</name>
</gene>
<keyword evidence="4 6" id="KW-0694">RNA-binding</keyword>
<dbReference type="InterPro" id="IPR011082">
    <property type="entry name" value="Exosome-assoc_fac/DNA_repair"/>
</dbReference>
<organism evidence="7 8">
    <name type="scientific">Massarina eburnea CBS 473.64</name>
    <dbReference type="NCBI Taxonomy" id="1395130"/>
    <lineage>
        <taxon>Eukaryota</taxon>
        <taxon>Fungi</taxon>
        <taxon>Dikarya</taxon>
        <taxon>Ascomycota</taxon>
        <taxon>Pezizomycotina</taxon>
        <taxon>Dothideomycetes</taxon>
        <taxon>Pleosporomycetidae</taxon>
        <taxon>Pleosporales</taxon>
        <taxon>Massarineae</taxon>
        <taxon>Massarinaceae</taxon>
        <taxon>Massarina</taxon>
    </lineage>
</organism>
<evidence type="ECO:0000256" key="2">
    <source>
        <dbReference type="ARBA" id="ARBA00009154"/>
    </source>
</evidence>
<dbReference type="GO" id="GO:0000178">
    <property type="term" value="C:exosome (RNase complex)"/>
    <property type="evidence" value="ECO:0007669"/>
    <property type="project" value="TreeGrafter"/>
</dbReference>
<dbReference type="OrthoDB" id="1421013at2759"/>
<dbReference type="EMBL" id="MU006780">
    <property type="protein sequence ID" value="KAF2643121.1"/>
    <property type="molecule type" value="Genomic_DNA"/>
</dbReference>
<dbReference type="PANTHER" id="PTHR15341">
    <property type="entry name" value="SUN-COR STEROID HORMONE RECEPTOR CO-REPRESSOR"/>
    <property type="match status" value="1"/>
</dbReference>
<dbReference type="AlphaFoldDB" id="A0A6A6S7Y9"/>
<dbReference type="GO" id="GO:0005730">
    <property type="term" value="C:nucleolus"/>
    <property type="evidence" value="ECO:0007669"/>
    <property type="project" value="TreeGrafter"/>
</dbReference>
<feature type="non-terminal residue" evidence="7">
    <location>
        <position position="126"/>
    </location>
</feature>
<keyword evidence="8" id="KW-1185">Reference proteome</keyword>
<comment type="function">
    <text evidence="6">Required for exosome-dependent processing of pre-rRNA and small nucleolar RNA (snRNA) precursors. Involved in processing of 35S pre-rRNA at the A0, A1 and A2 sites.</text>
</comment>
<proteinExistence type="inferred from homology"/>
<dbReference type="PANTHER" id="PTHR15341:SF3">
    <property type="entry name" value="NUCLEAR NUCLEIC ACID-BINDING PROTEIN C1D"/>
    <property type="match status" value="1"/>
</dbReference>